<dbReference type="InterPro" id="IPR015854">
    <property type="entry name" value="ABC_transpr_LolD-like"/>
</dbReference>
<dbReference type="InterPro" id="IPR017871">
    <property type="entry name" value="ABC_transporter-like_CS"/>
</dbReference>
<dbReference type="Pfam" id="PF00005">
    <property type="entry name" value="ABC_tran"/>
    <property type="match status" value="1"/>
</dbReference>
<evidence type="ECO:0000256" key="1">
    <source>
        <dbReference type="ARBA" id="ARBA00022448"/>
    </source>
</evidence>
<organism evidence="5 6">
    <name type="scientific">Aeribacillus alveayuensis</name>
    <dbReference type="NCBI Taxonomy" id="279215"/>
    <lineage>
        <taxon>Bacteria</taxon>
        <taxon>Bacillati</taxon>
        <taxon>Bacillota</taxon>
        <taxon>Bacilli</taxon>
        <taxon>Bacillales</taxon>
        <taxon>Bacillaceae</taxon>
        <taxon>Aeribacillus</taxon>
    </lineage>
</organism>
<feature type="domain" description="ABC transporter" evidence="4">
    <location>
        <begin position="2"/>
        <end position="229"/>
    </location>
</feature>
<keyword evidence="1" id="KW-0813">Transport</keyword>
<dbReference type="InterPro" id="IPR003593">
    <property type="entry name" value="AAA+_ATPase"/>
</dbReference>
<dbReference type="InterPro" id="IPR003439">
    <property type="entry name" value="ABC_transporter-like_ATP-bd"/>
</dbReference>
<dbReference type="GO" id="GO:0005524">
    <property type="term" value="F:ATP binding"/>
    <property type="evidence" value="ECO:0007669"/>
    <property type="project" value="UniProtKB-KW"/>
</dbReference>
<evidence type="ECO:0000313" key="5">
    <source>
        <dbReference type="EMBL" id="MDQ0162182.1"/>
    </source>
</evidence>
<keyword evidence="2" id="KW-0547">Nucleotide-binding</keyword>
<dbReference type="PROSITE" id="PS00211">
    <property type="entry name" value="ABC_TRANSPORTER_1"/>
    <property type="match status" value="1"/>
</dbReference>
<dbReference type="CDD" id="cd03255">
    <property type="entry name" value="ABC_MJ0796_LolCDE_FtsE"/>
    <property type="match status" value="1"/>
</dbReference>
<dbReference type="PANTHER" id="PTHR24220:SF692">
    <property type="entry name" value="ABC TRANSPORTER DOMAIN-CONTAINING PROTEIN"/>
    <property type="match status" value="1"/>
</dbReference>
<comment type="caution">
    <text evidence="5">The sequence shown here is derived from an EMBL/GenBank/DDBJ whole genome shotgun (WGS) entry which is preliminary data.</text>
</comment>
<keyword evidence="6" id="KW-1185">Reference proteome</keyword>
<gene>
    <name evidence="5" type="ORF">J2S06_001258</name>
</gene>
<evidence type="ECO:0000256" key="2">
    <source>
        <dbReference type="ARBA" id="ARBA00022741"/>
    </source>
</evidence>
<protein>
    <submittedName>
        <fullName evidence="5">ABC transport system ATP-binding protein</fullName>
    </submittedName>
</protein>
<dbReference type="InterPro" id="IPR017911">
    <property type="entry name" value="MacB-like_ATP-bd"/>
</dbReference>
<dbReference type="InterPro" id="IPR027417">
    <property type="entry name" value="P-loop_NTPase"/>
</dbReference>
<dbReference type="Gene3D" id="3.40.50.300">
    <property type="entry name" value="P-loop containing nucleotide triphosphate hydrolases"/>
    <property type="match status" value="1"/>
</dbReference>
<dbReference type="PANTHER" id="PTHR24220">
    <property type="entry name" value="IMPORT ATP-BINDING PROTEIN"/>
    <property type="match status" value="1"/>
</dbReference>
<evidence type="ECO:0000256" key="3">
    <source>
        <dbReference type="ARBA" id="ARBA00022840"/>
    </source>
</evidence>
<dbReference type="PROSITE" id="PS50893">
    <property type="entry name" value="ABC_TRANSPORTER_2"/>
    <property type="match status" value="1"/>
</dbReference>
<evidence type="ECO:0000313" key="6">
    <source>
        <dbReference type="Proteomes" id="UP001225646"/>
    </source>
</evidence>
<dbReference type="SMART" id="SM00382">
    <property type="entry name" value="AAA"/>
    <property type="match status" value="1"/>
</dbReference>
<name>A0ABT9VMW4_9BACI</name>
<dbReference type="EMBL" id="JAUSTR010000003">
    <property type="protein sequence ID" value="MDQ0162182.1"/>
    <property type="molecule type" value="Genomic_DNA"/>
</dbReference>
<dbReference type="SUPFAM" id="SSF52540">
    <property type="entry name" value="P-loop containing nucleoside triphosphate hydrolases"/>
    <property type="match status" value="1"/>
</dbReference>
<proteinExistence type="predicted"/>
<accession>A0ABT9VMW4</accession>
<reference evidence="5 6" key="1">
    <citation type="submission" date="2023-07" db="EMBL/GenBank/DDBJ databases">
        <title>Genomic Encyclopedia of Type Strains, Phase IV (KMG-IV): sequencing the most valuable type-strain genomes for metagenomic binning, comparative biology and taxonomic classification.</title>
        <authorList>
            <person name="Goeker M."/>
        </authorList>
    </citation>
    <scope>NUCLEOTIDE SEQUENCE [LARGE SCALE GENOMIC DNA]</scope>
    <source>
        <strain evidence="5 6">DSM 19092</strain>
    </source>
</reference>
<sequence length="233" mass="25834">MIELIGITKSYQIGKESIDILKNIHLEINDGEFVAIMGPSGSGKSTLMNIIGCLDRPTSGTYLFDGEDISTYKDQQLAKIRNVAIGFVFQQFQLLPRLNALKNVELPMIYAGIGKKEREQRAKEALEKVGLSDRMHHMPNELSGGQKQRVAIARAIVNHPKLILADEPTGALDTKTSFAIMEQFTELNQEGTTVVVVTHEQEVADYAKRVIFVRDGMITNVETGGEGDIHESY</sequence>
<dbReference type="RefSeq" id="WP_419151698.1">
    <property type="nucleotide sequence ID" value="NZ_JAUSTR010000003.1"/>
</dbReference>
<dbReference type="Proteomes" id="UP001225646">
    <property type="component" value="Unassembled WGS sequence"/>
</dbReference>
<evidence type="ECO:0000259" key="4">
    <source>
        <dbReference type="PROSITE" id="PS50893"/>
    </source>
</evidence>
<keyword evidence="3 5" id="KW-0067">ATP-binding</keyword>